<dbReference type="PANTHER" id="PTHR12469:SF2">
    <property type="entry name" value="SUCCINATE DEHYDROGENASE ASSEMBLY FACTOR 2, MITOCHONDRIAL"/>
    <property type="match status" value="1"/>
</dbReference>
<dbReference type="Gene3D" id="1.10.150.250">
    <property type="entry name" value="Flavinator of succinate dehydrogenase"/>
    <property type="match status" value="1"/>
</dbReference>
<comment type="function">
    <text evidence="4">Plays an essential role in the assembly of succinate dehydrogenase (SDH), an enzyme complex (also referred to as respiratory complex II) that is a component of both the tricarboxylic acid (TCA) cycle and the mitochondrial electron transport chain, and which couples the oxidation of succinate to fumarate with the reduction of ubiquinone (coenzyme Q) to ubiquinol. Required for flavinylation (covalent attachment of FAD) of the flavoprotein subunit of the SDH catalytic dimer.</text>
</comment>
<dbReference type="PANTHER" id="PTHR12469">
    <property type="entry name" value="PROTEIN EMI5 HOMOLOG, MITOCHONDRIAL"/>
    <property type="match status" value="1"/>
</dbReference>
<dbReference type="InterPro" id="IPR005631">
    <property type="entry name" value="SDH"/>
</dbReference>
<dbReference type="EMBL" id="ONZQ02000001">
    <property type="protein sequence ID" value="SPN97266.1"/>
    <property type="molecule type" value="Genomic_DNA"/>
</dbReference>
<dbReference type="AlphaFoldDB" id="A0AAE8MQI8"/>
<evidence type="ECO:0000256" key="3">
    <source>
        <dbReference type="ARBA" id="ARBA00023186"/>
    </source>
</evidence>
<dbReference type="Proteomes" id="UP001187682">
    <property type="component" value="Unassembled WGS sequence"/>
</dbReference>
<reference evidence="6" key="1">
    <citation type="submission" date="2018-03" db="EMBL/GenBank/DDBJ databases">
        <authorList>
            <person name="Guldener U."/>
        </authorList>
    </citation>
    <scope>NUCLEOTIDE SEQUENCE</scope>
</reference>
<dbReference type="InterPro" id="IPR036714">
    <property type="entry name" value="SDH_sf"/>
</dbReference>
<evidence type="ECO:0000256" key="2">
    <source>
        <dbReference type="ARBA" id="ARBA00023128"/>
    </source>
</evidence>
<dbReference type="GO" id="GO:0034553">
    <property type="term" value="P:mitochondrial respiratory chain complex II assembly"/>
    <property type="evidence" value="ECO:0007669"/>
    <property type="project" value="TreeGrafter"/>
</dbReference>
<organism evidence="6 7">
    <name type="scientific">Cephalotrichum gorgonifer</name>
    <dbReference type="NCBI Taxonomy" id="2041049"/>
    <lineage>
        <taxon>Eukaryota</taxon>
        <taxon>Fungi</taxon>
        <taxon>Dikarya</taxon>
        <taxon>Ascomycota</taxon>
        <taxon>Pezizomycotina</taxon>
        <taxon>Sordariomycetes</taxon>
        <taxon>Hypocreomycetidae</taxon>
        <taxon>Microascales</taxon>
        <taxon>Microascaceae</taxon>
        <taxon>Cephalotrichum</taxon>
    </lineage>
</organism>
<keyword evidence="2 4" id="KW-0496">Mitochondrion</keyword>
<dbReference type="GO" id="GO:0006099">
    <property type="term" value="P:tricarboxylic acid cycle"/>
    <property type="evidence" value="ECO:0007669"/>
    <property type="project" value="TreeGrafter"/>
</dbReference>
<evidence type="ECO:0000256" key="4">
    <source>
        <dbReference type="HAMAP-Rule" id="MF_03057"/>
    </source>
</evidence>
<evidence type="ECO:0000313" key="6">
    <source>
        <dbReference type="EMBL" id="SPN97266.1"/>
    </source>
</evidence>
<dbReference type="FunFam" id="1.10.150.250:FF:000002">
    <property type="entry name" value="Succinate dehydrogenase assembly factor 2, mitochondrial"/>
    <property type="match status" value="1"/>
</dbReference>
<feature type="region of interest" description="Disordered" evidence="5">
    <location>
        <begin position="124"/>
        <end position="144"/>
    </location>
</feature>
<keyword evidence="7" id="KW-1185">Reference proteome</keyword>
<dbReference type="SUPFAM" id="SSF109910">
    <property type="entry name" value="YgfY-like"/>
    <property type="match status" value="1"/>
</dbReference>
<sequence length="205" mass="23161">MASLYALRLARAPVPRFARLLSTTTRAAAAADAGPAATYREFRHKNESDEKLRARLLYQSRYRGTLESDLLLSTFASVHLPHMTRSQLETYDRFLLEEDWDIYYWATQEQPPAAPVEEVCSASPAEAEVPPTTSTEDEYKREPAEGEWGRIAGNFKAGQRGVPERWRGSELLRLLREHVREKSMGEGKGGMSARPLLFSEGTEKD</sequence>
<comment type="subunit">
    <text evidence="4">Interacts with the flavoprotein subunit within the SDH catalytic dimer.</text>
</comment>
<dbReference type="GO" id="GO:0006121">
    <property type="term" value="P:mitochondrial electron transport, succinate to ubiquinone"/>
    <property type="evidence" value="ECO:0007669"/>
    <property type="project" value="UniProtKB-UniRule"/>
</dbReference>
<comment type="similarity">
    <text evidence="4">Belongs to the SDHAF2 family.</text>
</comment>
<comment type="subcellular location">
    <subcellularLocation>
        <location evidence="1 4">Mitochondrion matrix</location>
    </subcellularLocation>
</comment>
<name>A0AAE8MQI8_9PEZI</name>
<keyword evidence="3 4" id="KW-0143">Chaperone</keyword>
<evidence type="ECO:0000256" key="5">
    <source>
        <dbReference type="SAM" id="MobiDB-lite"/>
    </source>
</evidence>
<feature type="region of interest" description="Disordered" evidence="5">
    <location>
        <begin position="182"/>
        <end position="205"/>
    </location>
</feature>
<accession>A0AAE8MQI8</accession>
<dbReference type="GO" id="GO:0005759">
    <property type="term" value="C:mitochondrial matrix"/>
    <property type="evidence" value="ECO:0007669"/>
    <property type="project" value="UniProtKB-SubCell"/>
</dbReference>
<protein>
    <recommendedName>
        <fullName evidence="4">Succinate dehydrogenase assembly factor 2, mitochondrial</fullName>
        <shortName evidence="4">SDH assembly factor 2</shortName>
        <shortName evidence="4">SDHAF2</shortName>
    </recommendedName>
</protein>
<gene>
    <name evidence="6" type="ORF">DNG_00780</name>
</gene>
<dbReference type="InterPro" id="IPR028882">
    <property type="entry name" value="SDHAF2"/>
</dbReference>
<evidence type="ECO:0000256" key="1">
    <source>
        <dbReference type="ARBA" id="ARBA00004305"/>
    </source>
</evidence>
<evidence type="ECO:0000313" key="7">
    <source>
        <dbReference type="Proteomes" id="UP001187682"/>
    </source>
</evidence>
<proteinExistence type="inferred from homology"/>
<comment type="caution">
    <text evidence="6">The sequence shown here is derived from an EMBL/GenBank/DDBJ whole genome shotgun (WGS) entry which is preliminary data.</text>
</comment>
<dbReference type="Pfam" id="PF03937">
    <property type="entry name" value="Sdh5"/>
    <property type="match status" value="1"/>
</dbReference>
<dbReference type="HAMAP" id="MF_03057">
    <property type="entry name" value="SDHAF2"/>
    <property type="match status" value="1"/>
</dbReference>